<gene>
    <name evidence="1" type="ORF">FSP39_018626</name>
</gene>
<comment type="caution">
    <text evidence="1">The sequence shown here is derived from an EMBL/GenBank/DDBJ whole genome shotgun (WGS) entry which is preliminary data.</text>
</comment>
<feature type="non-terminal residue" evidence="1">
    <location>
        <position position="1"/>
    </location>
</feature>
<dbReference type="AlphaFoldDB" id="A0AA88YRS5"/>
<sequence>VPSILFCDTKFYIIMYEPVKDILVVSGEYLIWDQLPPTSLNPASIIVLWMVIHNKLFCEGGDIFENPSEIKAGFFDQVRENKEWYEHLLLNTSSFETETEEPGFTATKRRDSDLFKYVNLKRQRVNNVN</sequence>
<dbReference type="EMBL" id="VSWD01000003">
    <property type="protein sequence ID" value="KAK3106368.1"/>
    <property type="molecule type" value="Genomic_DNA"/>
</dbReference>
<protein>
    <submittedName>
        <fullName evidence="1">Uncharacterized protein</fullName>
    </submittedName>
</protein>
<evidence type="ECO:0000313" key="2">
    <source>
        <dbReference type="Proteomes" id="UP001186944"/>
    </source>
</evidence>
<dbReference type="Proteomes" id="UP001186944">
    <property type="component" value="Unassembled WGS sequence"/>
</dbReference>
<accession>A0AA88YRS5</accession>
<proteinExistence type="predicted"/>
<keyword evidence="2" id="KW-1185">Reference proteome</keyword>
<evidence type="ECO:0000313" key="1">
    <source>
        <dbReference type="EMBL" id="KAK3106368.1"/>
    </source>
</evidence>
<reference evidence="1" key="1">
    <citation type="submission" date="2019-08" db="EMBL/GenBank/DDBJ databases">
        <title>The improved chromosome-level genome for the pearl oyster Pinctada fucata martensii using PacBio sequencing and Hi-C.</title>
        <authorList>
            <person name="Zheng Z."/>
        </authorList>
    </citation>
    <scope>NUCLEOTIDE SEQUENCE</scope>
    <source>
        <strain evidence="1">ZZ-2019</strain>
        <tissue evidence="1">Adductor muscle</tissue>
    </source>
</reference>
<name>A0AA88YRS5_PINIB</name>
<organism evidence="1 2">
    <name type="scientific">Pinctada imbricata</name>
    <name type="common">Atlantic pearl-oyster</name>
    <name type="synonym">Pinctada martensii</name>
    <dbReference type="NCBI Taxonomy" id="66713"/>
    <lineage>
        <taxon>Eukaryota</taxon>
        <taxon>Metazoa</taxon>
        <taxon>Spiralia</taxon>
        <taxon>Lophotrochozoa</taxon>
        <taxon>Mollusca</taxon>
        <taxon>Bivalvia</taxon>
        <taxon>Autobranchia</taxon>
        <taxon>Pteriomorphia</taxon>
        <taxon>Pterioida</taxon>
        <taxon>Pterioidea</taxon>
        <taxon>Pteriidae</taxon>
        <taxon>Pinctada</taxon>
    </lineage>
</organism>